<protein>
    <submittedName>
        <fullName evidence="2">Glutamyl-tRNA reductase</fullName>
    </submittedName>
</protein>
<dbReference type="OrthoDB" id="432536at2759"/>
<dbReference type="VEuPathDB" id="FungiDB:MMYC01_206720"/>
<dbReference type="SUPFAM" id="SSF51971">
    <property type="entry name" value="Nucleotide-binding domain"/>
    <property type="match status" value="1"/>
</dbReference>
<keyword evidence="3" id="KW-1185">Reference proteome</keyword>
<evidence type="ECO:0000313" key="2">
    <source>
        <dbReference type="EMBL" id="KXX76863.1"/>
    </source>
</evidence>
<dbReference type="AlphaFoldDB" id="A0A175VZR2"/>
<accession>A0A175VZR2</accession>
<name>A0A175VZR2_9PEZI</name>
<evidence type="ECO:0000256" key="1">
    <source>
        <dbReference type="SAM" id="MobiDB-lite"/>
    </source>
</evidence>
<reference evidence="2 3" key="1">
    <citation type="journal article" date="2016" name="Genome Announc.">
        <title>Genome Sequence of Madurella mycetomatis mm55, Isolated from a Human Mycetoma Case in Sudan.</title>
        <authorList>
            <person name="Smit S."/>
            <person name="Derks M.F."/>
            <person name="Bervoets S."/>
            <person name="Fahal A."/>
            <person name="van Leeuwen W."/>
            <person name="van Belkum A."/>
            <person name="van de Sande W.W."/>
        </authorList>
    </citation>
    <scope>NUCLEOTIDE SEQUENCE [LARGE SCALE GENOMIC DNA]</scope>
    <source>
        <strain evidence="3">mm55</strain>
    </source>
</reference>
<evidence type="ECO:0000313" key="3">
    <source>
        <dbReference type="Proteomes" id="UP000078237"/>
    </source>
</evidence>
<dbReference type="PANTHER" id="PTHR38688">
    <property type="entry name" value="PYR_REDOX_2 DOMAIN-CONTAINING PROTEIN"/>
    <property type="match status" value="1"/>
</dbReference>
<dbReference type="Proteomes" id="UP000078237">
    <property type="component" value="Unassembled WGS sequence"/>
</dbReference>
<dbReference type="PANTHER" id="PTHR38688:SF1">
    <property type="entry name" value="FAD_NAD(P)-BINDING DOMAIN-CONTAINING PROTEIN"/>
    <property type="match status" value="1"/>
</dbReference>
<dbReference type="STRING" id="100816.A0A175VZR2"/>
<feature type="region of interest" description="Disordered" evidence="1">
    <location>
        <begin position="484"/>
        <end position="513"/>
    </location>
</feature>
<dbReference type="EMBL" id="LCTW02000189">
    <property type="protein sequence ID" value="KXX76863.1"/>
    <property type="molecule type" value="Genomic_DNA"/>
</dbReference>
<gene>
    <name evidence="2" type="ORF">MMYC01_206720</name>
</gene>
<organism evidence="2 3">
    <name type="scientific">Madurella mycetomatis</name>
    <dbReference type="NCBI Taxonomy" id="100816"/>
    <lineage>
        <taxon>Eukaryota</taxon>
        <taxon>Fungi</taxon>
        <taxon>Dikarya</taxon>
        <taxon>Ascomycota</taxon>
        <taxon>Pezizomycotina</taxon>
        <taxon>Sordariomycetes</taxon>
        <taxon>Sordariomycetidae</taxon>
        <taxon>Sordariales</taxon>
        <taxon>Sordariales incertae sedis</taxon>
        <taxon>Madurella</taxon>
    </lineage>
</organism>
<dbReference type="InterPro" id="IPR053275">
    <property type="entry name" value="Agnestin_monoxygenase"/>
</dbReference>
<proteinExistence type="predicted"/>
<sequence>MRPLTPRWCSHPGPGFRIISRKPIRQWAHPGRALWPARRIHHQKPVGSAAAIVVGAGPAGIAAVGNLLEAMPDGKIIWVDKLFEGGRIGRLLGEVPSYTTVGDFLEYARALPTFRKICDEAPAPNAVTALEALRPGMTCLLRYAGDMLKFITNGLLTHERVIPIAGNVTESRFTSEQRKVVVPHPHFRRVKHLRKVYLKPHWSVTIDLIGAGRQVETIRRAAPMLVYCIGARPRQERLPFETSNLTLEVGLTPSRLGLVLRSDEPRKIAVVGDSLSAVLILRNLYNLYTTTHPLLKVCWLPRSRYLKFAKPDESAPGGVANDLTGLKGEVAAFARTHLDGDALDRSPVSELVERVVYPGQLGLFLERTELDTLLINLGDADHVFQCIGYKRRTPPDTLLGPMLTRADGSKRFDFNGVTGAFYTPSMGPKGMMGLFGAGAGFPEWVFRHDGDPPEHAVGVLKFMRFLQNAVPKWVEESQRGVSELRSAPGRLGPRSNNTQDYTWKSDGNENPEH</sequence>
<comment type="caution">
    <text evidence="2">The sequence shown here is derived from an EMBL/GenBank/DDBJ whole genome shotgun (WGS) entry which is preliminary data.</text>
</comment>